<keyword evidence="3" id="KW-1185">Reference proteome</keyword>
<name>A0AAE0L267_9CHLO</name>
<organism evidence="2 3">
    <name type="scientific">Cymbomonas tetramitiformis</name>
    <dbReference type="NCBI Taxonomy" id="36881"/>
    <lineage>
        <taxon>Eukaryota</taxon>
        <taxon>Viridiplantae</taxon>
        <taxon>Chlorophyta</taxon>
        <taxon>Pyramimonadophyceae</taxon>
        <taxon>Pyramimonadales</taxon>
        <taxon>Pyramimonadaceae</taxon>
        <taxon>Cymbomonas</taxon>
    </lineage>
</organism>
<evidence type="ECO:0000313" key="2">
    <source>
        <dbReference type="EMBL" id="KAK3269147.1"/>
    </source>
</evidence>
<sequence length="294" mass="30804">MAWDLCGAATGAGQCSAEAGGEHEGEEARKVQLGCVDTLGCLVRSCLPTATGPDSAESANLEPSPAEEVPGADDQETIAGQPLVVPGASPQRPLIAELASTSLRDDESCEELPEVLRVLTDGSFCGSIARAWAQLLPSERKVPIALRVLMANVLISAARGLEGRAARAAFAERVFPALLLHAQVAHADAALRAAVLQALFMGVYGTKEAVVPYAAPLLRTALGALRRSDGDEDERMAAMRLMTALLAGEEKVLQACEDMLSEVEVTLRSVAMMDCSAALRGMAEQVLRCLTVPA</sequence>
<dbReference type="SUPFAM" id="SSF48371">
    <property type="entry name" value="ARM repeat"/>
    <property type="match status" value="1"/>
</dbReference>
<gene>
    <name evidence="2" type="ORF">CYMTET_22390</name>
</gene>
<dbReference type="EMBL" id="LGRX02011207">
    <property type="protein sequence ID" value="KAK3269147.1"/>
    <property type="molecule type" value="Genomic_DNA"/>
</dbReference>
<evidence type="ECO:0000313" key="3">
    <source>
        <dbReference type="Proteomes" id="UP001190700"/>
    </source>
</evidence>
<feature type="region of interest" description="Disordered" evidence="1">
    <location>
        <begin position="52"/>
        <end position="72"/>
    </location>
</feature>
<dbReference type="PANTHER" id="PTHR37743">
    <property type="entry name" value="ARM REPEAT SUPERFAMILY PROTEIN"/>
    <property type="match status" value="1"/>
</dbReference>
<dbReference type="Proteomes" id="UP001190700">
    <property type="component" value="Unassembled WGS sequence"/>
</dbReference>
<reference evidence="2 3" key="1">
    <citation type="journal article" date="2015" name="Genome Biol. Evol.">
        <title>Comparative Genomics of a Bacterivorous Green Alga Reveals Evolutionary Causalities and Consequences of Phago-Mixotrophic Mode of Nutrition.</title>
        <authorList>
            <person name="Burns J.A."/>
            <person name="Paasch A."/>
            <person name="Narechania A."/>
            <person name="Kim E."/>
        </authorList>
    </citation>
    <scope>NUCLEOTIDE SEQUENCE [LARGE SCALE GENOMIC DNA]</scope>
    <source>
        <strain evidence="2 3">PLY_AMNH</strain>
    </source>
</reference>
<evidence type="ECO:0000256" key="1">
    <source>
        <dbReference type="SAM" id="MobiDB-lite"/>
    </source>
</evidence>
<dbReference type="PANTHER" id="PTHR37743:SF1">
    <property type="entry name" value="ARM REPEAT SUPERFAMILY PROTEIN"/>
    <property type="match status" value="1"/>
</dbReference>
<dbReference type="AlphaFoldDB" id="A0AAE0L267"/>
<proteinExistence type="predicted"/>
<protein>
    <submittedName>
        <fullName evidence="2">Uncharacterized protein</fullName>
    </submittedName>
</protein>
<accession>A0AAE0L267</accession>
<comment type="caution">
    <text evidence="2">The sequence shown here is derived from an EMBL/GenBank/DDBJ whole genome shotgun (WGS) entry which is preliminary data.</text>
</comment>
<dbReference type="InterPro" id="IPR016024">
    <property type="entry name" value="ARM-type_fold"/>
</dbReference>